<comment type="caution">
    <text evidence="2">The sequence shown here is derived from an EMBL/GenBank/DDBJ whole genome shotgun (WGS) entry which is preliminary data.</text>
</comment>
<evidence type="ECO:0000259" key="1">
    <source>
        <dbReference type="Pfam" id="PF06985"/>
    </source>
</evidence>
<dbReference type="OrthoDB" id="2157530at2759"/>
<reference evidence="2" key="1">
    <citation type="submission" date="2021-10" db="EMBL/GenBank/DDBJ databases">
        <authorList>
            <person name="Piombo E."/>
        </authorList>
    </citation>
    <scope>NUCLEOTIDE SEQUENCE</scope>
</reference>
<sequence length="696" mass="77778">MASSTAANHVHVIPDTFDLVEYFLRPRARPTAAQTRKKPAMAYFQALPSPERSRLFTRVFQLAPGSGDDPLKGHLQTVDITSPPFPYEALSHHPGLANDPSAFLWIQNHAVPIRPNLEAALLALRDPEQPRALWVDALCINKDDVDEHSRQVRDMSVIYKQASRVIAWLGPKTEGMDLAFELAHRLARIREVEDEQDRLSEVPVDSESREEVREVFLHGLSPENLHQLHEMFRRPYFTHYWCVVEVMAAADVIVKSGDLEISFNDIGPSLSSAAQANATPQQDSPLEVWWKVWANRPEPGLPQSHVPGSMGSALELLETMRCFHSDDVRDRVFGLRGICDEGLDPIATLTRTGPLLRRTVYRGLQLLTQVGAKWPGRKMGSYHIPALAADYHKSDVQTYVDLTRFLIHRPPGDLDVLNLVDHNDSEPDGYPTWVPKWFEMRGSSVMHSYFRAGLVTGRSPCARVHDNPSKGSPKNPLQLSLDGFWVDNIESVSDVLSFEIGTQEANILLMEQTWSHFFPSSLTDPSGQQYRDSGPLDVAFCEALSAGGLPDTPPVGILPVSDPDNIVQQFVECRIDDGRQARAFLDRLGQARSDGEPVPPLYGDAAQFFAGVVKYANARRVFLTKHGRLGLGPKGSRAEDKVVVFFGAPLPFVVRKMQDHYQLVGQCYIVDSPVMAGEVAEQVYRNKMASETYNLR</sequence>
<dbReference type="PANTHER" id="PTHR24148:SF80">
    <property type="entry name" value="HETEROKARYON INCOMPATIBILITY DOMAIN-CONTAINING PROTEIN"/>
    <property type="match status" value="1"/>
</dbReference>
<evidence type="ECO:0000313" key="3">
    <source>
        <dbReference type="Proteomes" id="UP000754883"/>
    </source>
</evidence>
<dbReference type="Pfam" id="PF26639">
    <property type="entry name" value="Het-6_barrel"/>
    <property type="match status" value="1"/>
</dbReference>
<protein>
    <recommendedName>
        <fullName evidence="1">Heterokaryon incompatibility domain-containing protein</fullName>
    </recommendedName>
</protein>
<dbReference type="AlphaFoldDB" id="A0A9N9UAS9"/>
<evidence type="ECO:0000313" key="2">
    <source>
        <dbReference type="EMBL" id="CAG9985026.1"/>
    </source>
</evidence>
<dbReference type="PANTHER" id="PTHR24148">
    <property type="entry name" value="ANKYRIN REPEAT DOMAIN-CONTAINING PROTEIN 39 HOMOLOG-RELATED"/>
    <property type="match status" value="1"/>
</dbReference>
<feature type="domain" description="Heterokaryon incompatibility" evidence="1">
    <location>
        <begin position="87"/>
        <end position="245"/>
    </location>
</feature>
<name>A0A9N9UAS9_9HYPO</name>
<accession>A0A9N9UAS9</accession>
<dbReference type="InterPro" id="IPR010730">
    <property type="entry name" value="HET"/>
</dbReference>
<organism evidence="2 3">
    <name type="scientific">Clonostachys byssicola</name>
    <dbReference type="NCBI Taxonomy" id="160290"/>
    <lineage>
        <taxon>Eukaryota</taxon>
        <taxon>Fungi</taxon>
        <taxon>Dikarya</taxon>
        <taxon>Ascomycota</taxon>
        <taxon>Pezizomycotina</taxon>
        <taxon>Sordariomycetes</taxon>
        <taxon>Hypocreomycetidae</taxon>
        <taxon>Hypocreales</taxon>
        <taxon>Bionectriaceae</taxon>
        <taxon>Clonostachys</taxon>
    </lineage>
</organism>
<gene>
    <name evidence="2" type="ORF">CBYS24578_00006705</name>
</gene>
<dbReference type="InterPro" id="IPR052895">
    <property type="entry name" value="HetReg/Transcr_Mod"/>
</dbReference>
<dbReference type="EMBL" id="CABFNO020001394">
    <property type="protein sequence ID" value="CAG9985026.1"/>
    <property type="molecule type" value="Genomic_DNA"/>
</dbReference>
<dbReference type="Proteomes" id="UP000754883">
    <property type="component" value="Unassembled WGS sequence"/>
</dbReference>
<keyword evidence="3" id="KW-1185">Reference proteome</keyword>
<proteinExistence type="predicted"/>
<dbReference type="Pfam" id="PF06985">
    <property type="entry name" value="HET"/>
    <property type="match status" value="1"/>
</dbReference>